<dbReference type="Proteomes" id="UP000007797">
    <property type="component" value="Unassembled WGS sequence"/>
</dbReference>
<dbReference type="InterPro" id="IPR051887">
    <property type="entry name" value="GH18_Domain-Containing"/>
</dbReference>
<dbReference type="InterPro" id="IPR017853">
    <property type="entry name" value="GH"/>
</dbReference>
<dbReference type="SUPFAM" id="SSF51445">
    <property type="entry name" value="(Trans)glycosidases"/>
    <property type="match status" value="1"/>
</dbReference>
<dbReference type="PANTHER" id="PTHR46290">
    <property type="entry name" value="DI-N-ACETYLCHITOBIASE"/>
    <property type="match status" value="1"/>
</dbReference>
<keyword evidence="2" id="KW-1185">Reference proteome</keyword>
<dbReference type="RefSeq" id="XP_004350116.1">
    <property type="nucleotide sequence ID" value="XM_004350066.1"/>
</dbReference>
<reference evidence="2" key="1">
    <citation type="journal article" date="2011" name="Genome Res.">
        <title>Phylogeny-wide analysis of social amoeba genomes highlights ancient origins for complex intercellular communication.</title>
        <authorList>
            <person name="Heidel A.J."/>
            <person name="Lawal H.M."/>
            <person name="Felder M."/>
            <person name="Schilde C."/>
            <person name="Helps N.R."/>
            <person name="Tunggal B."/>
            <person name="Rivero F."/>
            <person name="John U."/>
            <person name="Schleicher M."/>
            <person name="Eichinger L."/>
            <person name="Platzer M."/>
            <person name="Noegel A.A."/>
            <person name="Schaap P."/>
            <person name="Gloeckner G."/>
        </authorList>
    </citation>
    <scope>NUCLEOTIDE SEQUENCE [LARGE SCALE GENOMIC DNA]</scope>
    <source>
        <strain evidence="2">SH3</strain>
    </source>
</reference>
<dbReference type="AlphaFoldDB" id="F4QFA5"/>
<sequence length="368" mass="41114">MSFRQCLYFDAYHCTNNPNLPMVCQTAPLCGSIVSTPTIDYNEKMVFSYIAVYDIDYYFNTTNQASLLLQNNSVIITYFGGWTDLDALALLICVAHLNNAQVHHWTSIDCGGVYNGNYPCVEYMANNGYIDDIALVTQMGADGYNIDMEGSTEYVNPSTFKNNWMKSIYNYAKSVQDTYIVSIAVPCDYDQSQWNTDYTDYYFVMCYDMGGNDGVLQSNAPYSSVRRGISNWKKNVNHPGMVIVGLPLYAYFQTCNPMSDGIYGATCSYTPTPNWPPSVGNNQLYQIVNSAFMASDGITSTSQTPYVNVIPTSSAMTIIQYQYESPSSIYQKIKGLGIGGVGIYRADLLIGLPNYMIRAYYTSATSMY</sequence>
<evidence type="ECO:0000313" key="2">
    <source>
        <dbReference type="Proteomes" id="UP000007797"/>
    </source>
</evidence>
<dbReference type="EMBL" id="GL883029">
    <property type="protein sequence ID" value="EGG13412.1"/>
    <property type="molecule type" value="Genomic_DNA"/>
</dbReference>
<dbReference type="GeneID" id="14866478"/>
<evidence type="ECO:0008006" key="3">
    <source>
        <dbReference type="Google" id="ProtNLM"/>
    </source>
</evidence>
<name>F4QFA5_CACFS</name>
<gene>
    <name evidence="1" type="ORF">DFA_11173</name>
</gene>
<evidence type="ECO:0000313" key="1">
    <source>
        <dbReference type="EMBL" id="EGG13412.1"/>
    </source>
</evidence>
<protein>
    <recommendedName>
        <fullName evidence="3">GH18 domain-containing protein</fullName>
    </recommendedName>
</protein>
<dbReference type="OrthoDB" id="73875at2759"/>
<accession>F4QFA5</accession>
<dbReference type="PANTHER" id="PTHR46290:SF5">
    <property type="entry name" value="GH18 DOMAIN-CONTAINING PROTEIN"/>
    <property type="match status" value="1"/>
</dbReference>
<organism evidence="1 2">
    <name type="scientific">Cavenderia fasciculata</name>
    <name type="common">Slime mold</name>
    <name type="synonym">Dictyostelium fasciculatum</name>
    <dbReference type="NCBI Taxonomy" id="261658"/>
    <lineage>
        <taxon>Eukaryota</taxon>
        <taxon>Amoebozoa</taxon>
        <taxon>Evosea</taxon>
        <taxon>Eumycetozoa</taxon>
        <taxon>Dictyostelia</taxon>
        <taxon>Acytosteliales</taxon>
        <taxon>Cavenderiaceae</taxon>
        <taxon>Cavenderia</taxon>
    </lineage>
</organism>
<dbReference type="STRING" id="1054147.F4QFA5"/>
<proteinExistence type="predicted"/>
<dbReference type="Gene3D" id="3.20.20.80">
    <property type="entry name" value="Glycosidases"/>
    <property type="match status" value="1"/>
</dbReference>
<dbReference type="KEGG" id="dfa:DFA_11173"/>
<dbReference type="GO" id="GO:0009313">
    <property type="term" value="P:oligosaccharide catabolic process"/>
    <property type="evidence" value="ECO:0007669"/>
    <property type="project" value="TreeGrafter"/>
</dbReference>
<dbReference type="GO" id="GO:0005615">
    <property type="term" value="C:extracellular space"/>
    <property type="evidence" value="ECO:0007669"/>
    <property type="project" value="TreeGrafter"/>
</dbReference>
<dbReference type="OMA" id="CVEYMAN"/>